<dbReference type="Proteomes" id="UP000182631">
    <property type="component" value="Unassembled WGS sequence"/>
</dbReference>
<dbReference type="CDD" id="cd12797">
    <property type="entry name" value="M23_peptidase"/>
    <property type="match status" value="1"/>
</dbReference>
<dbReference type="Pfam" id="PF01551">
    <property type="entry name" value="Peptidase_M23"/>
    <property type="match status" value="1"/>
</dbReference>
<gene>
    <name evidence="2" type="ORF">FLM9_1261</name>
</gene>
<dbReference type="GO" id="GO:0004222">
    <property type="term" value="F:metalloendopeptidase activity"/>
    <property type="evidence" value="ECO:0007669"/>
    <property type="project" value="TreeGrafter"/>
</dbReference>
<sequence length="496" mass="54564">MGASPSKFSERNFKRDASCEEVGALGVVRGILRQFTNFTGARIAPLSPDPGSTVRSLFKLTVASTPILAAVALLSASTLNPRAAIENLQPRILQELVPSTSPSGKQDHPQYLIWMQLGQDGSHLALAEALNLPLQTLLHFNGVTKSQPLKRGSWISLPALFKSHLEAYTGPWINPSSLREEPPESLTTSATLAQREETVFEDQQTLIWIQLAENVSYEELASQIKMSPDILRWINGGWRDENPLAQGSWISVPQDWRLMVKYAISLDLLTLRDTPPPGVAFYTTVPGRGERIHIVAEGEKLTTISPGDRLLATIHALNPGLGDQDLQPGLRIKVPMPDRNSQHLAARPGVAGLSWPNQTLADHQQELRFDTRWSWPTLSGLVTSGYGWRWGRMHNGIDISDHVGTPVLAAADGQVKRASWHHNGYGYLVELTHSDGSLTRYAHNSRILVKPGQTVRRGQIISEIGCTGRCTGPHLHFEIHPTGRGAADPLALLPRR</sequence>
<dbReference type="AlphaFoldDB" id="A0A171DHC9"/>
<dbReference type="InterPro" id="IPR016047">
    <property type="entry name" value="M23ase_b-sheet_dom"/>
</dbReference>
<accession>A0A171DHC9</accession>
<protein>
    <submittedName>
        <fullName evidence="2">Putative peptidase</fullName>
    </submittedName>
</protein>
<evidence type="ECO:0000259" key="1">
    <source>
        <dbReference type="Pfam" id="PF01551"/>
    </source>
</evidence>
<dbReference type="SUPFAM" id="SSF51261">
    <property type="entry name" value="Duplicated hybrid motif"/>
    <property type="match status" value="1"/>
</dbReference>
<dbReference type="Gene3D" id="2.70.70.10">
    <property type="entry name" value="Glucose Permease (Domain IIA)"/>
    <property type="match status" value="1"/>
</dbReference>
<dbReference type="PANTHER" id="PTHR21666">
    <property type="entry name" value="PEPTIDASE-RELATED"/>
    <property type="match status" value="1"/>
</dbReference>
<reference evidence="3" key="1">
    <citation type="submission" date="2016-02" db="EMBL/GenBank/DDBJ databases">
        <authorList>
            <person name="liu f."/>
        </authorList>
    </citation>
    <scope>NUCLEOTIDE SEQUENCE [LARGE SCALE GENOMIC DNA]</scope>
</reference>
<keyword evidence="3" id="KW-1185">Reference proteome</keyword>
<feature type="domain" description="M23ase beta-sheet core" evidence="1">
    <location>
        <begin position="392"/>
        <end position="484"/>
    </location>
</feature>
<dbReference type="PANTHER" id="PTHR21666:SF270">
    <property type="entry name" value="MUREIN HYDROLASE ACTIVATOR ENVC"/>
    <property type="match status" value="1"/>
</dbReference>
<evidence type="ECO:0000313" key="3">
    <source>
        <dbReference type="Proteomes" id="UP000182631"/>
    </source>
</evidence>
<dbReference type="InterPro" id="IPR011055">
    <property type="entry name" value="Dup_hybrid_motif"/>
</dbReference>
<evidence type="ECO:0000313" key="2">
    <source>
        <dbReference type="EMBL" id="SAY39198.1"/>
    </source>
</evidence>
<dbReference type="EMBL" id="FITM01000139">
    <property type="protein sequence ID" value="SAY39198.1"/>
    <property type="molecule type" value="Genomic_DNA"/>
</dbReference>
<name>A0A171DHC9_9SYNE</name>
<dbReference type="InterPro" id="IPR050570">
    <property type="entry name" value="Cell_wall_metabolism_enzyme"/>
</dbReference>
<proteinExistence type="predicted"/>
<organism evidence="2 3">
    <name type="scientific">Candidatus Synechococcus spongiarum</name>
    <dbReference type="NCBI Taxonomy" id="431041"/>
    <lineage>
        <taxon>Bacteria</taxon>
        <taxon>Bacillati</taxon>
        <taxon>Cyanobacteriota</taxon>
        <taxon>Cyanophyceae</taxon>
        <taxon>Synechococcales</taxon>
        <taxon>Synechococcaceae</taxon>
        <taxon>Synechococcus</taxon>
    </lineage>
</organism>